<dbReference type="RefSeq" id="WP_146576307.1">
    <property type="nucleotide sequence ID" value="NZ_SJPM01000001.1"/>
</dbReference>
<dbReference type="EC" id="3.5.99.6" evidence="2"/>
<dbReference type="EMBL" id="SJPM01000001">
    <property type="protein sequence ID" value="TWU03878.1"/>
    <property type="molecule type" value="Genomic_DNA"/>
</dbReference>
<organism evidence="2 3">
    <name type="scientific">Neorhodopirellula pilleata</name>
    <dbReference type="NCBI Taxonomy" id="2714738"/>
    <lineage>
        <taxon>Bacteria</taxon>
        <taxon>Pseudomonadati</taxon>
        <taxon>Planctomycetota</taxon>
        <taxon>Planctomycetia</taxon>
        <taxon>Pirellulales</taxon>
        <taxon>Pirellulaceae</taxon>
        <taxon>Neorhodopirellula</taxon>
    </lineage>
</organism>
<dbReference type="GO" id="GO:0019262">
    <property type="term" value="P:N-acetylneuraminate catabolic process"/>
    <property type="evidence" value="ECO:0007669"/>
    <property type="project" value="TreeGrafter"/>
</dbReference>
<sequence length="253" mass="28263">MFTIMTNDPVGMGRVTANLAADHLRTLLQNQDHAYIVVATGASQFEVLSHLVTMPDIDWARVTGFHLDEYVGLSDQHPASFCRYLRERFVSQVPLADFHYLRGDADAEQTIAQTAEILRRVEIDLTLCGIGENGHLAFNDPPADFETDSAYLIVELDQPCRQQQVGEGWFASLDEVPTHAMSMSIRQILKSKKILCSVPDRRKAEAVRSTLEDEISPMIPASVLRRHADTTLIIDQAAGERLSPETRSEMKQG</sequence>
<dbReference type="GO" id="GO:0004342">
    <property type="term" value="F:glucosamine-6-phosphate deaminase activity"/>
    <property type="evidence" value="ECO:0007669"/>
    <property type="project" value="UniProtKB-EC"/>
</dbReference>
<dbReference type="GO" id="GO:0006043">
    <property type="term" value="P:glucosamine catabolic process"/>
    <property type="evidence" value="ECO:0007669"/>
    <property type="project" value="TreeGrafter"/>
</dbReference>
<dbReference type="GO" id="GO:0006046">
    <property type="term" value="P:N-acetylglucosamine catabolic process"/>
    <property type="evidence" value="ECO:0007669"/>
    <property type="project" value="TreeGrafter"/>
</dbReference>
<dbReference type="PANTHER" id="PTHR11280:SF6">
    <property type="entry name" value="GLUCOSAMINE-6-PHOSPHATE ISOMERASE NAGB"/>
    <property type="match status" value="1"/>
</dbReference>
<comment type="caution">
    <text evidence="2">The sequence shown here is derived from an EMBL/GenBank/DDBJ whole genome shotgun (WGS) entry which is preliminary data.</text>
</comment>
<dbReference type="OrthoDB" id="9791139at2"/>
<dbReference type="Gene3D" id="3.40.50.1360">
    <property type="match status" value="1"/>
</dbReference>
<evidence type="ECO:0000313" key="3">
    <source>
        <dbReference type="Proteomes" id="UP000316213"/>
    </source>
</evidence>
<dbReference type="AlphaFoldDB" id="A0A5C6AW73"/>
<dbReference type="InterPro" id="IPR006148">
    <property type="entry name" value="Glc/Gal-6P_isomerase"/>
</dbReference>
<dbReference type="CDD" id="cd01399">
    <property type="entry name" value="GlcN6P_deaminase"/>
    <property type="match status" value="1"/>
</dbReference>
<dbReference type="Proteomes" id="UP000316213">
    <property type="component" value="Unassembled WGS sequence"/>
</dbReference>
<evidence type="ECO:0000259" key="1">
    <source>
        <dbReference type="Pfam" id="PF01182"/>
    </source>
</evidence>
<accession>A0A5C6AW73</accession>
<dbReference type="PANTHER" id="PTHR11280">
    <property type="entry name" value="GLUCOSAMINE-6-PHOSPHATE ISOMERASE"/>
    <property type="match status" value="1"/>
</dbReference>
<feature type="domain" description="Glucosamine/galactosamine-6-phosphate isomerase" evidence="1">
    <location>
        <begin position="14"/>
        <end position="230"/>
    </location>
</feature>
<dbReference type="InterPro" id="IPR037171">
    <property type="entry name" value="NagB/RpiA_transferase-like"/>
</dbReference>
<keyword evidence="2" id="KW-0378">Hydrolase</keyword>
<protein>
    <submittedName>
        <fullName evidence="2">Glucosamine-6-phosphate deaminase 1</fullName>
        <ecNumber evidence="2">3.5.99.6</ecNumber>
    </submittedName>
</protein>
<reference evidence="2 3" key="1">
    <citation type="submission" date="2019-02" db="EMBL/GenBank/DDBJ databases">
        <title>Deep-cultivation of Planctomycetes and their phenomic and genomic characterization uncovers novel biology.</title>
        <authorList>
            <person name="Wiegand S."/>
            <person name="Jogler M."/>
            <person name="Boedeker C."/>
            <person name="Pinto D."/>
            <person name="Vollmers J."/>
            <person name="Rivas-Marin E."/>
            <person name="Kohn T."/>
            <person name="Peeters S.H."/>
            <person name="Heuer A."/>
            <person name="Rast P."/>
            <person name="Oberbeckmann S."/>
            <person name="Bunk B."/>
            <person name="Jeske O."/>
            <person name="Meyerdierks A."/>
            <person name="Storesund J.E."/>
            <person name="Kallscheuer N."/>
            <person name="Luecker S."/>
            <person name="Lage O.M."/>
            <person name="Pohl T."/>
            <person name="Merkel B.J."/>
            <person name="Hornburger P."/>
            <person name="Mueller R.-W."/>
            <person name="Bruemmer F."/>
            <person name="Labrenz M."/>
            <person name="Spormann A.M."/>
            <person name="Op Den Camp H."/>
            <person name="Overmann J."/>
            <person name="Amann R."/>
            <person name="Jetten M.S.M."/>
            <person name="Mascher T."/>
            <person name="Medema M.H."/>
            <person name="Devos D.P."/>
            <person name="Kaster A.-K."/>
            <person name="Ovreas L."/>
            <person name="Rohde M."/>
            <person name="Galperin M.Y."/>
            <person name="Jogler C."/>
        </authorList>
    </citation>
    <scope>NUCLEOTIDE SEQUENCE [LARGE SCALE GENOMIC DNA]</scope>
    <source>
        <strain evidence="2 3">Pla100</strain>
    </source>
</reference>
<dbReference type="GO" id="GO:0005975">
    <property type="term" value="P:carbohydrate metabolic process"/>
    <property type="evidence" value="ECO:0007669"/>
    <property type="project" value="InterPro"/>
</dbReference>
<dbReference type="SUPFAM" id="SSF100950">
    <property type="entry name" value="NagB/RpiA/CoA transferase-like"/>
    <property type="match status" value="1"/>
</dbReference>
<evidence type="ECO:0000313" key="2">
    <source>
        <dbReference type="EMBL" id="TWU03878.1"/>
    </source>
</evidence>
<dbReference type="GO" id="GO:0005737">
    <property type="term" value="C:cytoplasm"/>
    <property type="evidence" value="ECO:0007669"/>
    <property type="project" value="TreeGrafter"/>
</dbReference>
<keyword evidence="3" id="KW-1185">Reference proteome</keyword>
<dbReference type="GO" id="GO:0042802">
    <property type="term" value="F:identical protein binding"/>
    <property type="evidence" value="ECO:0007669"/>
    <property type="project" value="TreeGrafter"/>
</dbReference>
<dbReference type="Pfam" id="PF01182">
    <property type="entry name" value="Glucosamine_iso"/>
    <property type="match status" value="1"/>
</dbReference>
<gene>
    <name evidence="2" type="primary">nagB_1</name>
    <name evidence="2" type="ORF">Pla100_08130</name>
</gene>
<name>A0A5C6AW73_9BACT</name>
<proteinExistence type="predicted"/>
<dbReference type="InterPro" id="IPR004547">
    <property type="entry name" value="Glucosamine6P_isomerase"/>
</dbReference>